<dbReference type="AlphaFoldDB" id="K0UN82"/>
<dbReference type="HOGENOM" id="CLU_070319_1_0_11"/>
<gene>
    <name evidence="6" type="ORF">MVAC_21673</name>
</gene>
<dbReference type="SUPFAM" id="SSF52317">
    <property type="entry name" value="Class I glutamine amidotransferase-like"/>
    <property type="match status" value="1"/>
</dbReference>
<reference evidence="6 7" key="1">
    <citation type="journal article" date="2012" name="J. Bacteriol.">
        <title>Complete Genome Sequence of Mycobacterium vaccae Type Strain ATCC 25954.</title>
        <authorList>
            <person name="Ho Y.S."/>
            <person name="Adroub S.A."/>
            <person name="Abadi M."/>
            <person name="Al Alwan B."/>
            <person name="Alkhateeb R."/>
            <person name="Gao G."/>
            <person name="Ragab A."/>
            <person name="Ali S."/>
            <person name="van Soolingen D."/>
            <person name="Bitter W."/>
            <person name="Pain A."/>
            <person name="Abdallah A.M."/>
        </authorList>
    </citation>
    <scope>NUCLEOTIDE SEQUENCE [LARGE SCALE GENOMIC DNA]</scope>
    <source>
        <strain evidence="6 7">ATCC 25954</strain>
    </source>
</reference>
<accession>K0UN82</accession>
<sequence>MTTFGKLLCTAFAFLLMALTPSGPALAQTPAATSETTGTKRILVVVSSHDTKGEGQVAGFWFPELTHPVEVYHQAGFEVDIASPRGGLPPFDGFDLKDPVSQWFWTNPAYRGKLGDTLKLSDVDPARYDAIQLTGGHGPMWDFADNPELQRIVAEIYQAGGVVGAVCHGPAGLLNVRLSSGESLIAGRKLTGFTNEEEVAREYDRLVPFELETALRDNGAIFEEAPIFENRVVVDGRLITGQNPASAHAFGQAVTAAVAGTES</sequence>
<dbReference type="InterPro" id="IPR029062">
    <property type="entry name" value="Class_I_gatase-like"/>
</dbReference>
<proteinExistence type="inferred from homology"/>
<keyword evidence="1" id="KW-0346">Stress response</keyword>
<dbReference type="GO" id="GO:0019243">
    <property type="term" value="P:methylglyoxal catabolic process to D-lactate via S-lactoyl-glutathione"/>
    <property type="evidence" value="ECO:0007669"/>
    <property type="project" value="TreeGrafter"/>
</dbReference>
<dbReference type="eggNOG" id="COG0693">
    <property type="taxonomic scope" value="Bacteria"/>
</dbReference>
<dbReference type="GO" id="GO:0019172">
    <property type="term" value="F:glyoxalase III activity"/>
    <property type="evidence" value="ECO:0007669"/>
    <property type="project" value="TreeGrafter"/>
</dbReference>
<keyword evidence="7" id="KW-1185">Reference proteome</keyword>
<evidence type="ECO:0000256" key="3">
    <source>
        <dbReference type="ARBA" id="ARBA00038493"/>
    </source>
</evidence>
<dbReference type="InterPro" id="IPR050325">
    <property type="entry name" value="Prot/Nucl_acid_deglycase"/>
</dbReference>
<dbReference type="PATRIC" id="fig|1194972.3.peg.4323"/>
<dbReference type="Proteomes" id="UP000006072">
    <property type="component" value="Unassembled WGS sequence"/>
</dbReference>
<organism evidence="6 7">
    <name type="scientific">Mycolicibacterium vaccae ATCC 25954</name>
    <dbReference type="NCBI Taxonomy" id="1194972"/>
    <lineage>
        <taxon>Bacteria</taxon>
        <taxon>Bacillati</taxon>
        <taxon>Actinomycetota</taxon>
        <taxon>Actinomycetes</taxon>
        <taxon>Mycobacteriales</taxon>
        <taxon>Mycobacteriaceae</taxon>
        <taxon>Mycolicibacterium</taxon>
    </lineage>
</organism>
<dbReference type="EMBL" id="ALQA01000057">
    <property type="protein sequence ID" value="EJZ06480.1"/>
    <property type="molecule type" value="Genomic_DNA"/>
</dbReference>
<feature type="signal peptide" evidence="4">
    <location>
        <begin position="1"/>
        <end position="27"/>
    </location>
</feature>
<dbReference type="InterPro" id="IPR002818">
    <property type="entry name" value="DJ-1/PfpI"/>
</dbReference>
<dbReference type="GO" id="GO:0005737">
    <property type="term" value="C:cytoplasm"/>
    <property type="evidence" value="ECO:0007669"/>
    <property type="project" value="TreeGrafter"/>
</dbReference>
<keyword evidence="4" id="KW-0732">Signal</keyword>
<dbReference type="Gene3D" id="3.40.50.880">
    <property type="match status" value="1"/>
</dbReference>
<feature type="domain" description="DJ-1/PfpI" evidence="5">
    <location>
        <begin position="64"/>
        <end position="255"/>
    </location>
</feature>
<protein>
    <submittedName>
        <fullName evidence="6">ThiJ/PfpI domain-containing protein</fullName>
    </submittedName>
</protein>
<evidence type="ECO:0000313" key="6">
    <source>
        <dbReference type="EMBL" id="EJZ06480.1"/>
    </source>
</evidence>
<evidence type="ECO:0000256" key="4">
    <source>
        <dbReference type="SAM" id="SignalP"/>
    </source>
</evidence>
<dbReference type="PANTHER" id="PTHR48094:SF11">
    <property type="entry name" value="GLUTATHIONE-INDEPENDENT GLYOXALASE HSP31-RELATED"/>
    <property type="match status" value="1"/>
</dbReference>
<keyword evidence="2" id="KW-0456">Lyase</keyword>
<dbReference type="Pfam" id="PF01965">
    <property type="entry name" value="DJ-1_PfpI"/>
    <property type="match status" value="1"/>
</dbReference>
<dbReference type="PANTHER" id="PTHR48094">
    <property type="entry name" value="PROTEIN/NUCLEIC ACID DEGLYCASE DJ-1-RELATED"/>
    <property type="match status" value="1"/>
</dbReference>
<evidence type="ECO:0000256" key="1">
    <source>
        <dbReference type="ARBA" id="ARBA00023016"/>
    </source>
</evidence>
<evidence type="ECO:0000313" key="7">
    <source>
        <dbReference type="Proteomes" id="UP000006072"/>
    </source>
</evidence>
<comment type="similarity">
    <text evidence="3">Belongs to the peptidase C56 family. HSP31-like subfamily.</text>
</comment>
<dbReference type="RefSeq" id="WP_003930284.1">
    <property type="nucleotide sequence ID" value="NZ_JH814689.1"/>
</dbReference>
<name>K0UN82_MYCVA</name>
<evidence type="ECO:0000259" key="5">
    <source>
        <dbReference type="Pfam" id="PF01965"/>
    </source>
</evidence>
<feature type="chain" id="PRO_5003838589" evidence="4">
    <location>
        <begin position="28"/>
        <end position="263"/>
    </location>
</feature>
<comment type="caution">
    <text evidence="6">The sequence shown here is derived from an EMBL/GenBank/DDBJ whole genome shotgun (WGS) entry which is preliminary data.</text>
</comment>
<evidence type="ECO:0000256" key="2">
    <source>
        <dbReference type="ARBA" id="ARBA00023239"/>
    </source>
</evidence>
<dbReference type="CDD" id="cd03141">
    <property type="entry name" value="GATase1_Hsp31_like"/>
    <property type="match status" value="1"/>
</dbReference>